<reference evidence="2 3" key="1">
    <citation type="journal article" date="2016" name="Front. Microbiol.">
        <title>Genome and transcriptome sequences reveal the specific parasitism of the nematophagous Purpureocillium lilacinum 36-1.</title>
        <authorList>
            <person name="Xie J."/>
            <person name="Li S."/>
            <person name="Mo C."/>
            <person name="Xiao X."/>
            <person name="Peng D."/>
            <person name="Wang G."/>
            <person name="Xiao Y."/>
        </authorList>
    </citation>
    <scope>NUCLEOTIDE SEQUENCE [LARGE SCALE GENOMIC DNA]</scope>
    <source>
        <strain evidence="2 3">36-1</strain>
    </source>
</reference>
<dbReference type="EMBL" id="LCWV01000041">
    <property type="protein sequence ID" value="PWI64970.1"/>
    <property type="molecule type" value="Genomic_DNA"/>
</dbReference>
<dbReference type="Proteomes" id="UP000245956">
    <property type="component" value="Unassembled WGS sequence"/>
</dbReference>
<sequence>MRLIGRRWALSGSVAGRWGGGWWVRGAGDVSSPAALSSPDMRSENRARDLANPKESTKLRGITGKADWFQYRRPRGRSLSGNDITLQLRSGRAIRRHPRRRQPPPPSAHTPWKVVASHPVQSALFDYCPSLWHLAAACEEYSDERSVRALPSQKRISLESEQVVLRQIVGRSSEDLRSFSVTNVRGAKVLFLLLSTKEYGNTQSLQLSRVVFHVCNTSFPTRGPYLKVFSRSKRTCRS</sequence>
<name>A0A2U3DRT3_PURLI</name>
<feature type="region of interest" description="Disordered" evidence="1">
    <location>
        <begin position="91"/>
        <end position="111"/>
    </location>
</feature>
<gene>
    <name evidence="2" type="ORF">PCL_08421</name>
</gene>
<comment type="caution">
    <text evidence="2">The sequence shown here is derived from an EMBL/GenBank/DDBJ whole genome shotgun (WGS) entry which is preliminary data.</text>
</comment>
<feature type="compositionally biased region" description="Basic and acidic residues" evidence="1">
    <location>
        <begin position="41"/>
        <end position="55"/>
    </location>
</feature>
<dbReference type="AlphaFoldDB" id="A0A2U3DRT3"/>
<evidence type="ECO:0000313" key="3">
    <source>
        <dbReference type="Proteomes" id="UP000245956"/>
    </source>
</evidence>
<evidence type="ECO:0000313" key="2">
    <source>
        <dbReference type="EMBL" id="PWI64970.1"/>
    </source>
</evidence>
<protein>
    <submittedName>
        <fullName evidence="2">Uncharacterized protein</fullName>
    </submittedName>
</protein>
<accession>A0A2U3DRT3</accession>
<organism evidence="2 3">
    <name type="scientific">Purpureocillium lilacinum</name>
    <name type="common">Paecilomyces lilacinus</name>
    <dbReference type="NCBI Taxonomy" id="33203"/>
    <lineage>
        <taxon>Eukaryota</taxon>
        <taxon>Fungi</taxon>
        <taxon>Dikarya</taxon>
        <taxon>Ascomycota</taxon>
        <taxon>Pezizomycotina</taxon>
        <taxon>Sordariomycetes</taxon>
        <taxon>Hypocreomycetidae</taxon>
        <taxon>Hypocreales</taxon>
        <taxon>Ophiocordycipitaceae</taxon>
        <taxon>Purpureocillium</taxon>
    </lineage>
</organism>
<proteinExistence type="predicted"/>
<evidence type="ECO:0000256" key="1">
    <source>
        <dbReference type="SAM" id="MobiDB-lite"/>
    </source>
</evidence>
<feature type="compositionally biased region" description="Basic residues" evidence="1">
    <location>
        <begin position="92"/>
        <end position="102"/>
    </location>
</feature>
<feature type="region of interest" description="Disordered" evidence="1">
    <location>
        <begin position="32"/>
        <end position="55"/>
    </location>
</feature>